<reference evidence="4 5" key="1">
    <citation type="submission" date="2017-06" db="EMBL/GenBank/DDBJ databases">
        <authorList>
            <person name="Kim H.J."/>
            <person name="Triplett B.A."/>
        </authorList>
    </citation>
    <scope>NUCLEOTIDE SEQUENCE [LARGE SCALE GENOMIC DNA]</scope>
    <source>
        <strain evidence="4">FRACA_ARgP5</strain>
    </source>
</reference>
<gene>
    <name evidence="4" type="ORF">FRACA_990021</name>
</gene>
<dbReference type="NCBIfam" id="NF041045">
    <property type="entry name" value="RsbA_anti_sig"/>
    <property type="match status" value="1"/>
</dbReference>
<name>A0A2I2L2Z5_9ACTN</name>
<evidence type="ECO:0000259" key="3">
    <source>
        <dbReference type="Pfam" id="PF14417"/>
    </source>
</evidence>
<dbReference type="InterPro" id="IPR047718">
    <property type="entry name" value="RsbA-like_anti_sig"/>
</dbReference>
<evidence type="ECO:0000256" key="1">
    <source>
        <dbReference type="ARBA" id="ARBA00022527"/>
    </source>
</evidence>
<organism evidence="4 5">
    <name type="scientific">Frankia canadensis</name>
    <dbReference type="NCBI Taxonomy" id="1836972"/>
    <lineage>
        <taxon>Bacteria</taxon>
        <taxon>Bacillati</taxon>
        <taxon>Actinomycetota</taxon>
        <taxon>Actinomycetes</taxon>
        <taxon>Frankiales</taxon>
        <taxon>Frankiaceae</taxon>
        <taxon>Frankia</taxon>
    </lineage>
</organism>
<keyword evidence="5" id="KW-1185">Reference proteome</keyword>
<keyword evidence="1" id="KW-0723">Serine/threonine-protein kinase</keyword>
<dbReference type="Pfam" id="PF14417">
    <property type="entry name" value="MEDS"/>
    <property type="match status" value="1"/>
</dbReference>
<dbReference type="InterPro" id="IPR036890">
    <property type="entry name" value="HATPase_C_sf"/>
</dbReference>
<dbReference type="GO" id="GO:0004674">
    <property type="term" value="F:protein serine/threonine kinase activity"/>
    <property type="evidence" value="ECO:0007669"/>
    <property type="project" value="UniProtKB-KW"/>
</dbReference>
<dbReference type="AlphaFoldDB" id="A0A2I2L2Z5"/>
<dbReference type="PANTHER" id="PTHR35526:SF3">
    <property type="entry name" value="ANTI-SIGMA-F FACTOR RSBW"/>
    <property type="match status" value="1"/>
</dbReference>
<keyword evidence="4" id="KW-0418">Kinase</keyword>
<dbReference type="Proteomes" id="UP000234331">
    <property type="component" value="Unassembled WGS sequence"/>
</dbReference>
<keyword evidence="4" id="KW-0808">Transferase</keyword>
<evidence type="ECO:0000313" key="5">
    <source>
        <dbReference type="Proteomes" id="UP000234331"/>
    </source>
</evidence>
<dbReference type="EMBL" id="FZMO01000568">
    <property type="protein sequence ID" value="SNQ52281.1"/>
    <property type="molecule type" value="Genomic_DNA"/>
</dbReference>
<protein>
    <submittedName>
        <fullName evidence="4">Putative anti-sigma factor kinase</fullName>
    </submittedName>
</protein>
<evidence type="ECO:0000259" key="2">
    <source>
        <dbReference type="Pfam" id="PF13581"/>
    </source>
</evidence>
<sequence length="321" mass="34442">MATGSALASAGADGIRHEAFLYRGDVGFLSATRDFVLAGLAADEDVLVVLPPQRTAQLRATLGRAVKRVEFLDLDEIGRNPARLLPAWREFVERGLTSGRSMRGVGEPVRPERSAPELRECLLHEALLNEAFVGPPSWRLRCVYEAPALDPDTAEGVWRTHPVVVDGGFARASTRWRGEQAWADPFAERLPDLGPPAAELAFGPADLGLVRAAVTHAARGEGLDSDRVDDLELAVHEVATNSVRHGGGRGTVRFWSAAGDLVCEVTDAGLVTDRLAGRRRPDLELGGGRGLWLANQLCDLVQLRSSAAGTVVRMHMAGGRG</sequence>
<evidence type="ECO:0000313" key="4">
    <source>
        <dbReference type="EMBL" id="SNQ52281.1"/>
    </source>
</evidence>
<dbReference type="Gene3D" id="3.30.565.10">
    <property type="entry name" value="Histidine kinase-like ATPase, C-terminal domain"/>
    <property type="match status" value="1"/>
</dbReference>
<dbReference type="InterPro" id="IPR050267">
    <property type="entry name" value="Anti-sigma-factor_SerPK"/>
</dbReference>
<dbReference type="InterPro" id="IPR003594">
    <property type="entry name" value="HATPase_dom"/>
</dbReference>
<feature type="domain" description="MEDS" evidence="3">
    <location>
        <begin position="16"/>
        <end position="162"/>
    </location>
</feature>
<feature type="domain" description="Histidine kinase/HSP90-like ATPase" evidence="2">
    <location>
        <begin position="204"/>
        <end position="315"/>
    </location>
</feature>
<accession>A0A2I2L2Z5</accession>
<dbReference type="PANTHER" id="PTHR35526">
    <property type="entry name" value="ANTI-SIGMA-F FACTOR RSBW-RELATED"/>
    <property type="match status" value="1"/>
</dbReference>
<dbReference type="Pfam" id="PF13581">
    <property type="entry name" value="HATPase_c_2"/>
    <property type="match status" value="1"/>
</dbReference>
<proteinExistence type="predicted"/>
<dbReference type="SUPFAM" id="SSF55874">
    <property type="entry name" value="ATPase domain of HSP90 chaperone/DNA topoisomerase II/histidine kinase"/>
    <property type="match status" value="1"/>
</dbReference>
<dbReference type="CDD" id="cd16936">
    <property type="entry name" value="HATPase_RsbW-like"/>
    <property type="match status" value="1"/>
</dbReference>
<dbReference type="InterPro" id="IPR025847">
    <property type="entry name" value="MEDS_domain"/>
</dbReference>